<gene>
    <name evidence="2" type="ORF">NEOLEDRAFT_1053550</name>
</gene>
<dbReference type="STRING" id="1314782.A0A165W4P2"/>
<reference evidence="2 3" key="1">
    <citation type="journal article" date="2016" name="Mol. Biol. Evol.">
        <title>Comparative Genomics of Early-Diverging Mushroom-Forming Fungi Provides Insights into the Origins of Lignocellulose Decay Capabilities.</title>
        <authorList>
            <person name="Nagy L.G."/>
            <person name="Riley R."/>
            <person name="Tritt A."/>
            <person name="Adam C."/>
            <person name="Daum C."/>
            <person name="Floudas D."/>
            <person name="Sun H."/>
            <person name="Yadav J.S."/>
            <person name="Pangilinan J."/>
            <person name="Larsson K.H."/>
            <person name="Matsuura K."/>
            <person name="Barry K."/>
            <person name="Labutti K."/>
            <person name="Kuo R."/>
            <person name="Ohm R.A."/>
            <person name="Bhattacharya S.S."/>
            <person name="Shirouzu T."/>
            <person name="Yoshinaga Y."/>
            <person name="Martin F.M."/>
            <person name="Grigoriev I.V."/>
            <person name="Hibbett D.S."/>
        </authorList>
    </citation>
    <scope>NUCLEOTIDE SEQUENCE [LARGE SCALE GENOMIC DNA]</scope>
    <source>
        <strain evidence="2 3">HHB14362 ss-1</strain>
    </source>
</reference>
<sequence length="404" mass="46090">MSPSLKLSPPFRADHIGSLKRPADLLAKRSDLDAGKCTAEDLKPLEDKAINKIVQMQRELGIKSITDGEFRRHMFFDGVFDNLDGMKYLPDVPLHMFMDYVPDIPAFKKLVVGKTGSSFICVGKLKRTRPFYKDQFEYLKSITKPEEHKNIKITVCAPEWFHLRHGPYAYDKKVYANDDEYFADIAQAYREEIQDLYSRGCRNLQFDDPLLAYFCAESMIKGMTEVGVDHEALLNTYVKVYNDCLHDRPADMNIGLHLCRGNFKASQGLDGRHFSEGGYDRIAVKLFHEIDVDCYYLEYDTDRAGTFEPLKHLPKNKVVVLGLITSKFPELENKEELKRKVHSAAEVIAQGTEKRTKEDALNQICISPQCGFASHSEGNKVSDEDVKKKLALVVETAKEIWTDV</sequence>
<proteinExistence type="predicted"/>
<dbReference type="PANTHER" id="PTHR43844:SF2">
    <property type="entry name" value="SYNTHASE, VITAMIN-B12 INDEPENDENT, PUTATIVE (AFU_ORTHOLOGUE AFUA_3G12060)-RELATED"/>
    <property type="match status" value="1"/>
</dbReference>
<evidence type="ECO:0000313" key="3">
    <source>
        <dbReference type="Proteomes" id="UP000076761"/>
    </source>
</evidence>
<accession>A0A165W4P2</accession>
<dbReference type="GO" id="GO:0003871">
    <property type="term" value="F:5-methyltetrahydropteroyltriglutamate-homocysteine S-methyltransferase activity"/>
    <property type="evidence" value="ECO:0007669"/>
    <property type="project" value="InterPro"/>
</dbReference>
<dbReference type="EMBL" id="KV425551">
    <property type="protein sequence ID" value="KZT30668.1"/>
    <property type="molecule type" value="Genomic_DNA"/>
</dbReference>
<dbReference type="Proteomes" id="UP000076761">
    <property type="component" value="Unassembled WGS sequence"/>
</dbReference>
<dbReference type="GO" id="GO:0009086">
    <property type="term" value="P:methionine biosynthetic process"/>
    <property type="evidence" value="ECO:0007669"/>
    <property type="project" value="InterPro"/>
</dbReference>
<feature type="domain" description="Cobalamin-independent methionine synthase MetE C-terminal/archaeal" evidence="1">
    <location>
        <begin position="179"/>
        <end position="398"/>
    </location>
</feature>
<dbReference type="InParanoid" id="A0A165W4P2"/>
<dbReference type="GO" id="GO:0008270">
    <property type="term" value="F:zinc ion binding"/>
    <property type="evidence" value="ECO:0007669"/>
    <property type="project" value="InterPro"/>
</dbReference>
<evidence type="ECO:0000313" key="2">
    <source>
        <dbReference type="EMBL" id="KZT30668.1"/>
    </source>
</evidence>
<dbReference type="Gene3D" id="3.20.20.210">
    <property type="match status" value="1"/>
</dbReference>
<dbReference type="OrthoDB" id="7772923at2759"/>
<keyword evidence="3" id="KW-1185">Reference proteome</keyword>
<evidence type="ECO:0000259" key="1">
    <source>
        <dbReference type="Pfam" id="PF01717"/>
    </source>
</evidence>
<dbReference type="InterPro" id="IPR038071">
    <property type="entry name" value="UROD/MetE-like_sf"/>
</dbReference>
<dbReference type="PANTHER" id="PTHR43844">
    <property type="entry name" value="METHIONINE SYNTHASE"/>
    <property type="match status" value="1"/>
</dbReference>
<dbReference type="NCBIfam" id="NF005085">
    <property type="entry name" value="PRK06520.1"/>
    <property type="match status" value="1"/>
</dbReference>
<name>A0A165W4P2_9AGAM</name>
<dbReference type="AlphaFoldDB" id="A0A165W4P2"/>
<dbReference type="InterPro" id="IPR002629">
    <property type="entry name" value="Met_Synth_C/arc"/>
</dbReference>
<dbReference type="CDD" id="cd03311">
    <property type="entry name" value="CIMS_C_terminal_like"/>
    <property type="match status" value="1"/>
</dbReference>
<organism evidence="2 3">
    <name type="scientific">Neolentinus lepideus HHB14362 ss-1</name>
    <dbReference type="NCBI Taxonomy" id="1314782"/>
    <lineage>
        <taxon>Eukaryota</taxon>
        <taxon>Fungi</taxon>
        <taxon>Dikarya</taxon>
        <taxon>Basidiomycota</taxon>
        <taxon>Agaricomycotina</taxon>
        <taxon>Agaricomycetes</taxon>
        <taxon>Gloeophyllales</taxon>
        <taxon>Gloeophyllaceae</taxon>
        <taxon>Neolentinus</taxon>
    </lineage>
</organism>
<dbReference type="Pfam" id="PF01717">
    <property type="entry name" value="Meth_synt_2"/>
    <property type="match status" value="1"/>
</dbReference>
<protein>
    <submittedName>
        <fullName evidence="2">UROD/MetE-like protein</fullName>
    </submittedName>
</protein>
<dbReference type="SUPFAM" id="SSF51726">
    <property type="entry name" value="UROD/MetE-like"/>
    <property type="match status" value="1"/>
</dbReference>